<feature type="transmembrane region" description="Helical" evidence="1">
    <location>
        <begin position="534"/>
        <end position="553"/>
    </location>
</feature>
<feature type="transmembrane region" description="Helical" evidence="1">
    <location>
        <begin position="77"/>
        <end position="97"/>
    </location>
</feature>
<accession>A0A7R9YDS3</accession>
<name>A0A7R9YDS3_9STRA</name>
<feature type="transmembrane region" description="Helical" evidence="1">
    <location>
        <begin position="366"/>
        <end position="385"/>
    </location>
</feature>
<dbReference type="AlphaFoldDB" id="A0A7R9YDS3"/>
<reference evidence="2" key="1">
    <citation type="submission" date="2021-01" db="EMBL/GenBank/DDBJ databases">
        <authorList>
            <person name="Corre E."/>
            <person name="Pelletier E."/>
            <person name="Niang G."/>
            <person name="Scheremetjew M."/>
            <person name="Finn R."/>
            <person name="Kale V."/>
            <person name="Holt S."/>
            <person name="Cochrane G."/>
            <person name="Meng A."/>
            <person name="Brown T."/>
            <person name="Cohen L."/>
        </authorList>
    </citation>
    <scope>NUCLEOTIDE SEQUENCE</scope>
    <source>
        <strain evidence="2">CCMP2078</strain>
    </source>
</reference>
<feature type="transmembrane region" description="Helical" evidence="1">
    <location>
        <begin position="210"/>
        <end position="229"/>
    </location>
</feature>
<feature type="transmembrane region" description="Helical" evidence="1">
    <location>
        <begin position="45"/>
        <end position="65"/>
    </location>
</feature>
<feature type="transmembrane region" description="Helical" evidence="1">
    <location>
        <begin position="236"/>
        <end position="254"/>
    </location>
</feature>
<feature type="transmembrane region" description="Helical" evidence="1">
    <location>
        <begin position="482"/>
        <end position="500"/>
    </location>
</feature>
<dbReference type="EMBL" id="HBEA01014705">
    <property type="protein sequence ID" value="CAD8261753.1"/>
    <property type="molecule type" value="Transcribed_RNA"/>
</dbReference>
<feature type="transmembrane region" description="Helical" evidence="1">
    <location>
        <begin position="184"/>
        <end position="204"/>
    </location>
</feature>
<keyword evidence="1" id="KW-0812">Transmembrane</keyword>
<sequence>MSSAEGQAVVVGDGKVPLLQKVNPDYQWFVRADVDSFAALFFDNFASLFGILSAMAFTIPLIVGVDADKAQKMEEIVFERIAPGAAFAIIFGNLYYAWMAGKLAGYEQRTDVTALPYGINTPASFIMAFSVMLPLAFRHADEEDPDEFAEKVWRGTASATFLTGLFECSGFWIGNFIRRHTVKAALYAPIAAVGFVYLALDPFINVGGEPIIGLVPLALAMTGFFANGGKGIYKSGATAVLIFGIGTILKWLGAGKTNPTPENMADDVEDAWDTYAGENRLLPGESLRGLEDIEDFVTIIFPVAIQSFIETMENVEAAAAKGDHYNLKEAMIVDGLGSSIGAFFGSALPTTVYIGHARHKTIGARAGYSIINAVSYFILLNAGLYPVLFEVIDSVSIGVVLLFVGLIIVQQSFEVSNSRHYPPLCIGIFCVLIDYIRLEIVEAGGSNIRLGVLNISPGGGIVASLVLTQILCDLIDCRFDRAGIYCAIAVVLSLFGIMHGNNQEGPIDDDMLEPGELTVSTIADDNARQSVNEGWRFCIAYTMVAAICFLHWLGQRAGWFPEPIMDNGVSAHAVPVHKGEKDQAYQKTLIEEEKATRA</sequence>
<feature type="transmembrane region" description="Helical" evidence="1">
    <location>
        <begin position="335"/>
        <end position="354"/>
    </location>
</feature>
<evidence type="ECO:0008006" key="3">
    <source>
        <dbReference type="Google" id="ProtNLM"/>
    </source>
</evidence>
<dbReference type="PANTHER" id="PTHR31610:SF0">
    <property type="entry name" value="SLC26A_SULP TRANSPORTER DOMAIN-CONTAINING PROTEIN"/>
    <property type="match status" value="1"/>
</dbReference>
<keyword evidence="1" id="KW-1133">Transmembrane helix</keyword>
<feature type="transmembrane region" description="Helical" evidence="1">
    <location>
        <begin position="458"/>
        <end position="475"/>
    </location>
</feature>
<proteinExistence type="predicted"/>
<organism evidence="2">
    <name type="scientific">Pinguiococcus pyrenoidosus</name>
    <dbReference type="NCBI Taxonomy" id="172671"/>
    <lineage>
        <taxon>Eukaryota</taxon>
        <taxon>Sar</taxon>
        <taxon>Stramenopiles</taxon>
        <taxon>Ochrophyta</taxon>
        <taxon>Pinguiophyceae</taxon>
        <taxon>Pinguiochrysidales</taxon>
        <taxon>Pinguiochrysidaceae</taxon>
        <taxon>Pinguiococcus</taxon>
    </lineage>
</organism>
<feature type="transmembrane region" description="Helical" evidence="1">
    <location>
        <begin position="117"/>
        <end position="137"/>
    </location>
</feature>
<evidence type="ECO:0000256" key="1">
    <source>
        <dbReference type="SAM" id="Phobius"/>
    </source>
</evidence>
<evidence type="ECO:0000313" key="2">
    <source>
        <dbReference type="EMBL" id="CAD8261753.1"/>
    </source>
</evidence>
<protein>
    <recommendedName>
        <fullName evidence="3">SLC26A/SulP transporter domain-containing protein</fullName>
    </recommendedName>
</protein>
<dbReference type="PANTHER" id="PTHR31610">
    <property type="entry name" value="SLR0360 PROTEIN"/>
    <property type="match status" value="1"/>
</dbReference>
<keyword evidence="1" id="KW-0472">Membrane</keyword>
<gene>
    <name evidence="2" type="ORF">PPYR1160_LOCUS11255</name>
</gene>
<feature type="transmembrane region" description="Helical" evidence="1">
    <location>
        <begin position="391"/>
        <end position="409"/>
    </location>
</feature>